<dbReference type="InParanoid" id="A0A316YNR7"/>
<organism evidence="2 3">
    <name type="scientific">Acaromyces ingoldii</name>
    <dbReference type="NCBI Taxonomy" id="215250"/>
    <lineage>
        <taxon>Eukaryota</taxon>
        <taxon>Fungi</taxon>
        <taxon>Dikarya</taxon>
        <taxon>Basidiomycota</taxon>
        <taxon>Ustilaginomycotina</taxon>
        <taxon>Exobasidiomycetes</taxon>
        <taxon>Exobasidiales</taxon>
        <taxon>Cryptobasidiaceae</taxon>
        <taxon>Acaromyces</taxon>
    </lineage>
</organism>
<dbReference type="Proteomes" id="UP000245768">
    <property type="component" value="Unassembled WGS sequence"/>
</dbReference>
<feature type="compositionally biased region" description="Polar residues" evidence="1">
    <location>
        <begin position="221"/>
        <end position="230"/>
    </location>
</feature>
<feature type="region of interest" description="Disordered" evidence="1">
    <location>
        <begin position="175"/>
        <end position="200"/>
    </location>
</feature>
<feature type="compositionally biased region" description="Acidic residues" evidence="1">
    <location>
        <begin position="261"/>
        <end position="271"/>
    </location>
</feature>
<proteinExistence type="predicted"/>
<evidence type="ECO:0000256" key="1">
    <source>
        <dbReference type="SAM" id="MobiDB-lite"/>
    </source>
</evidence>
<dbReference type="PANTHER" id="PTHR38120">
    <property type="entry name" value="EXPRESSED PROTEIN"/>
    <property type="match status" value="1"/>
</dbReference>
<evidence type="ECO:0000313" key="2">
    <source>
        <dbReference type="EMBL" id="PWN90802.1"/>
    </source>
</evidence>
<accession>A0A316YNR7</accession>
<dbReference type="RefSeq" id="XP_025378000.1">
    <property type="nucleotide sequence ID" value="XM_025521827.1"/>
</dbReference>
<dbReference type="EMBL" id="KZ819636">
    <property type="protein sequence ID" value="PWN90802.1"/>
    <property type="molecule type" value="Genomic_DNA"/>
</dbReference>
<feature type="compositionally biased region" description="Polar residues" evidence="1">
    <location>
        <begin position="291"/>
        <end position="302"/>
    </location>
</feature>
<feature type="compositionally biased region" description="Low complexity" evidence="1">
    <location>
        <begin position="34"/>
        <end position="47"/>
    </location>
</feature>
<feature type="compositionally biased region" description="Polar residues" evidence="1">
    <location>
        <begin position="464"/>
        <end position="473"/>
    </location>
</feature>
<feature type="compositionally biased region" description="Basic and acidic residues" evidence="1">
    <location>
        <begin position="475"/>
        <end position="497"/>
    </location>
</feature>
<feature type="region of interest" description="Disordered" evidence="1">
    <location>
        <begin position="392"/>
        <end position="502"/>
    </location>
</feature>
<feature type="region of interest" description="Disordered" evidence="1">
    <location>
        <begin position="683"/>
        <end position="704"/>
    </location>
</feature>
<feature type="compositionally biased region" description="Basic and acidic residues" evidence="1">
    <location>
        <begin position="438"/>
        <end position="448"/>
    </location>
</feature>
<feature type="compositionally biased region" description="Low complexity" evidence="1">
    <location>
        <begin position="602"/>
        <end position="611"/>
    </location>
</feature>
<dbReference type="AlphaFoldDB" id="A0A316YNR7"/>
<keyword evidence="3" id="KW-1185">Reference proteome</keyword>
<dbReference type="PANTHER" id="PTHR38120:SF1">
    <property type="entry name" value="M PROTEIN, SEROTYPE 2.1"/>
    <property type="match status" value="1"/>
</dbReference>
<feature type="compositionally biased region" description="Basic and acidic residues" evidence="1">
    <location>
        <begin position="683"/>
        <end position="693"/>
    </location>
</feature>
<sequence length="900" mass="97273">MEGRSAVSGALGRPAPPGRRRGGVPRTASSGRSVPGPSDAADAVAASPILDGLGLPGVESPMTPPVQTTEIPIEEVEQALEGLTREDLVMALKRAKEQMDLLDQRLEGNVDTIEALQSSVANLSSQLRLSEAEIDSLNGAVAQREERVDELMREQERMEDEVYSKLGIVERLRKQLDESERSKAEAERRYTDQTTTADKERQYYADMEELLQSQKAKASSQLEKLASSNHELARENERMQRQVTQLKAAARGSSLSPGPDSLDDDEDDEAGQDPPSQDDSMIGQGDESLSEVGNVSASSAGSKRQLRRTLEDEARAAELESLRAELASLQKSHSSLTATMQQLHTELRDVKMTNVDLREQNETYIDILQEKTLSGALISESAVLNRRYNGVTGRSGEVSESEEGSTEDDDDDDVEDDDDDEDDDTSGADKDDVDDVPDVPREKREKAKERRRKGQTLKPRPSATLLNPPTSLASELEKTDDGEAGKRRERRRERSEALTDNVEELQKEVWELRDANQALTLYVSKILDRIIAREGYENILAADQDGKRSMRGTSSRLRGQRSRLSNLATEFDADKDKATRAQSGSGLLGFARASPGSNGSDPASATTPTTAKPRRTGSIDWRALLGASSSPASPPNKDNPNLRPLALSSAAAPPAPRRISTSEEQEDAIDIEERERIRAALEKEGLDLPEHQLRSPRSPNLHRQSTSIGTFFSRVISASSNASGSYAEAGPSATQTDTPKSSGHASGPRLATFEPQPATAAAQSRNRSTSVASSNSSLSRTEQRQRALDANGAGASLTQVPARGSVSARHRSRRDGSSTLLDIANGGVDGSNALHLDTSRSSSVAGDESYAQLSSPTYSLSKSSNGREIDLAPPAAQEEPGWRKALKRMSLLGGEAPPSG</sequence>
<feature type="compositionally biased region" description="Polar residues" evidence="1">
    <location>
        <begin position="732"/>
        <end position="744"/>
    </location>
</feature>
<evidence type="ECO:0000313" key="3">
    <source>
        <dbReference type="Proteomes" id="UP000245768"/>
    </source>
</evidence>
<feature type="region of interest" description="Disordered" evidence="1">
    <location>
        <begin position="722"/>
        <end position="900"/>
    </location>
</feature>
<reference evidence="2 3" key="1">
    <citation type="journal article" date="2018" name="Mol. Biol. Evol.">
        <title>Broad Genomic Sampling Reveals a Smut Pathogenic Ancestry of the Fungal Clade Ustilaginomycotina.</title>
        <authorList>
            <person name="Kijpornyongpan T."/>
            <person name="Mondo S.J."/>
            <person name="Barry K."/>
            <person name="Sandor L."/>
            <person name="Lee J."/>
            <person name="Lipzen A."/>
            <person name="Pangilinan J."/>
            <person name="LaButti K."/>
            <person name="Hainaut M."/>
            <person name="Henrissat B."/>
            <person name="Grigoriev I.V."/>
            <person name="Spatafora J.W."/>
            <person name="Aime M.C."/>
        </authorList>
    </citation>
    <scope>NUCLEOTIDE SEQUENCE [LARGE SCALE GENOMIC DNA]</scope>
    <source>
        <strain evidence="2 3">MCA 4198</strain>
    </source>
</reference>
<feature type="compositionally biased region" description="Basic and acidic residues" evidence="1">
    <location>
        <begin position="231"/>
        <end position="240"/>
    </location>
</feature>
<dbReference type="STRING" id="215250.A0A316YNR7"/>
<gene>
    <name evidence="2" type="ORF">FA10DRAFT_267237</name>
</gene>
<feature type="compositionally biased region" description="Polar residues" evidence="1">
    <location>
        <begin position="695"/>
        <end position="704"/>
    </location>
</feature>
<feature type="compositionally biased region" description="Acidic residues" evidence="1">
    <location>
        <begin position="399"/>
        <end position="437"/>
    </location>
</feature>
<feature type="compositionally biased region" description="Low complexity" evidence="1">
    <location>
        <begin position="854"/>
        <end position="864"/>
    </location>
</feature>
<dbReference type="GeneID" id="37043743"/>
<feature type="compositionally biased region" description="Low complexity" evidence="1">
    <location>
        <begin position="642"/>
        <end position="652"/>
    </location>
</feature>
<feature type="region of interest" description="Disordered" evidence="1">
    <location>
        <begin position="1"/>
        <end position="69"/>
    </location>
</feature>
<name>A0A316YNR7_9BASI</name>
<feature type="region of interest" description="Disordered" evidence="1">
    <location>
        <begin position="221"/>
        <end position="309"/>
    </location>
</feature>
<protein>
    <submittedName>
        <fullName evidence="2">Uncharacterized protein</fullName>
    </submittedName>
</protein>
<feature type="compositionally biased region" description="Low complexity" evidence="1">
    <location>
        <begin position="764"/>
        <end position="780"/>
    </location>
</feature>
<feature type="region of interest" description="Disordered" evidence="1">
    <location>
        <begin position="568"/>
        <end position="670"/>
    </location>
</feature>
<dbReference type="OrthoDB" id="2121319at2759"/>